<dbReference type="InterPro" id="IPR011008">
    <property type="entry name" value="Dimeric_a/b-barrel"/>
</dbReference>
<dbReference type="Gene3D" id="3.30.70.100">
    <property type="match status" value="1"/>
</dbReference>
<dbReference type="InterPro" id="IPR007138">
    <property type="entry name" value="ABM_dom"/>
</dbReference>
<dbReference type="EMBL" id="CP050471">
    <property type="protein sequence ID" value="UTZ34159.1"/>
    <property type="molecule type" value="Genomic_DNA"/>
</dbReference>
<organism evidence="2 5">
    <name type="scientific">Vibrio campbellii</name>
    <dbReference type="NCBI Taxonomy" id="680"/>
    <lineage>
        <taxon>Bacteria</taxon>
        <taxon>Pseudomonadati</taxon>
        <taxon>Pseudomonadota</taxon>
        <taxon>Gammaproteobacteria</taxon>
        <taxon>Vibrionales</taxon>
        <taxon>Vibrionaceae</taxon>
        <taxon>Vibrio</taxon>
    </lineage>
</organism>
<dbReference type="Proteomes" id="UP001058687">
    <property type="component" value="Chromosome 2"/>
</dbReference>
<dbReference type="EMBL" id="CP117989">
    <property type="protein sequence ID" value="WDG11405.1"/>
    <property type="molecule type" value="Genomic_DNA"/>
</dbReference>
<dbReference type="GeneID" id="67380314"/>
<dbReference type="PROSITE" id="PS51725">
    <property type="entry name" value="ABM"/>
    <property type="match status" value="1"/>
</dbReference>
<dbReference type="SUPFAM" id="SSF54909">
    <property type="entry name" value="Dimeric alpha+beta barrel"/>
    <property type="match status" value="1"/>
</dbReference>
<evidence type="ECO:0000313" key="2">
    <source>
        <dbReference type="EMBL" id="UTZ29540.1"/>
    </source>
</evidence>
<name>A0A0A3F2A5_9VIBR</name>
<dbReference type="AlphaFoldDB" id="A0A0A3F2A5"/>
<dbReference type="GO" id="GO:0004497">
    <property type="term" value="F:monooxygenase activity"/>
    <property type="evidence" value="ECO:0007669"/>
    <property type="project" value="UniProtKB-KW"/>
</dbReference>
<proteinExistence type="predicted"/>
<sequence length="96" mass="11168">MIHLVAEIKAFPDHIEQVTQLLTELLAPTREEEGCCQYELYLDEKIEGLFMFQEMWASQEALDKHLQSPHIAQCFSTLEKNGLLEYTHIRPMTFVG</sequence>
<evidence type="ECO:0000313" key="5">
    <source>
        <dbReference type="Proteomes" id="UP001058687"/>
    </source>
</evidence>
<evidence type="ECO:0000313" key="4">
    <source>
        <dbReference type="EMBL" id="WDG11405.1"/>
    </source>
</evidence>
<reference evidence="4" key="2">
    <citation type="submission" date="2023-02" db="EMBL/GenBank/DDBJ databases">
        <title>Isolation, identification, and genome analysis of Vibrio campbellii in the Penaeus vannamei larvae stage.</title>
        <authorList>
            <person name="Huang T."/>
            <person name="Zhang B."/>
        </authorList>
    </citation>
    <scope>NUCLEOTIDE SEQUENCE</scope>
    <source>
        <strain evidence="4">20220413_1</strain>
    </source>
</reference>
<gene>
    <name evidence="2" type="ORF">HB761_23395</name>
    <name evidence="3" type="ORF">HB762_23375</name>
    <name evidence="4" type="ORF">PUN50_19285</name>
</gene>
<reference evidence="2" key="1">
    <citation type="submission" date="2020-03" db="EMBL/GenBank/DDBJ databases">
        <title>Five strains of Vibrio campbellii isolated from Mariana Trench.</title>
        <authorList>
            <person name="Liang J."/>
            <person name="Zhang X.-H."/>
        </authorList>
    </citation>
    <scope>NUCLEOTIDE SEQUENCE</scope>
    <source>
        <strain evidence="3">LJC013</strain>
        <strain evidence="2">LJC014</strain>
    </source>
</reference>
<evidence type="ECO:0000313" key="3">
    <source>
        <dbReference type="EMBL" id="UTZ34159.1"/>
    </source>
</evidence>
<dbReference type="PANTHER" id="PTHR33336">
    <property type="entry name" value="QUINOL MONOOXYGENASE YGIN-RELATED"/>
    <property type="match status" value="1"/>
</dbReference>
<evidence type="ECO:0000259" key="1">
    <source>
        <dbReference type="PROSITE" id="PS51725"/>
    </source>
</evidence>
<keyword evidence="2" id="KW-0503">Monooxygenase</keyword>
<dbReference type="EMBL" id="CP050468">
    <property type="protein sequence ID" value="UTZ29540.1"/>
    <property type="molecule type" value="Genomic_DNA"/>
</dbReference>
<dbReference type="Proteomes" id="UP001059912">
    <property type="component" value="Chromosome 2"/>
</dbReference>
<evidence type="ECO:0000313" key="6">
    <source>
        <dbReference type="Proteomes" id="UP001059912"/>
    </source>
</evidence>
<dbReference type="PANTHER" id="PTHR33336:SF3">
    <property type="entry name" value="ABM DOMAIN-CONTAINING PROTEIN"/>
    <property type="match status" value="1"/>
</dbReference>
<keyword evidence="6" id="KW-1185">Reference proteome</keyword>
<dbReference type="Pfam" id="PF03992">
    <property type="entry name" value="ABM"/>
    <property type="match status" value="1"/>
</dbReference>
<dbReference type="GO" id="GO:0005829">
    <property type="term" value="C:cytosol"/>
    <property type="evidence" value="ECO:0007669"/>
    <property type="project" value="TreeGrafter"/>
</dbReference>
<dbReference type="RefSeq" id="WP_005429323.1">
    <property type="nucleotide sequence ID" value="NZ_BBKG01000043.1"/>
</dbReference>
<dbReference type="OrthoDB" id="9812192at2"/>
<keyword evidence="2" id="KW-0560">Oxidoreductase</keyword>
<feature type="domain" description="ABM" evidence="1">
    <location>
        <begin position="2"/>
        <end position="92"/>
    </location>
</feature>
<dbReference type="Proteomes" id="UP001219537">
    <property type="component" value="Chromosome 2"/>
</dbReference>
<protein>
    <submittedName>
        <fullName evidence="2">Antibiotic biosynthesis monooxygenase</fullName>
    </submittedName>
    <submittedName>
        <fullName evidence="4">Quinol monooxygenase</fullName>
    </submittedName>
</protein>
<accession>A0A0A3F2A5</accession>
<dbReference type="InterPro" id="IPR050744">
    <property type="entry name" value="AI-2_Isomerase_LsrG"/>
</dbReference>